<gene>
    <name evidence="2" type="ORF">E6K80_04545</name>
</gene>
<protein>
    <submittedName>
        <fullName evidence="2">Uncharacterized protein</fullName>
    </submittedName>
</protein>
<name>A0A538U7C0_UNCEI</name>
<evidence type="ECO:0000256" key="1">
    <source>
        <dbReference type="SAM" id="MobiDB-lite"/>
    </source>
</evidence>
<organism evidence="2 3">
    <name type="scientific">Eiseniibacteriota bacterium</name>
    <dbReference type="NCBI Taxonomy" id="2212470"/>
    <lineage>
        <taxon>Bacteria</taxon>
        <taxon>Candidatus Eiseniibacteriota</taxon>
    </lineage>
</organism>
<feature type="region of interest" description="Disordered" evidence="1">
    <location>
        <begin position="649"/>
        <end position="675"/>
    </location>
</feature>
<sequence length="675" mass="74485">MGIGCRTPLTPNIDRNQAPETWITAAPFDTITVKDDHGKPLGFPFPNTIPVRFHLYWAGSDKDGAVAGFYWAVVETLPKPPSGQIFIPNLPGPKPQDYHFTTKTDSFFIFNVAEDIPDRQHAFFIYAVDNLGKPDPTPARFIFNSQDRFPPIPIIEECRCVGKIYRLAPGGGVIPVDDTTYVTDSDDRNNPNPRDTCAATSSIHIKWHAEVQVAQTQVIGYRYKLDEPRFIEVGPDVHEVTYNSGIPPDTIPPAPGRKIFVLRAVDQALGTRDSTRRFQLNFSPDTWWSGPDRSSPSLVAKPNGERYTTLAAGLLTGPILGSLMSSDSVNVMPASRPNRRTFFEIWKDTVWARQEADTVHMNSWIVVQGGGYDRDSRYAVKVNPIMRALNNDGTPRFPDFPDGPVLTEGPPNGSPIGFRSIITMSLTPDNSPSRTALTGLYPIFDPNDVFNLPRIAGYHPVFLAGRAFAVMQAEDGDGDRDRRVQDGRDLVNSIEKGTATPAERGLRTQVLTFYVDKPPYFVTNNPLFRPRTSVVDTFTSLLWDLRIVGNDDDPFETGMQTGGPSPNVTLRRHFKVHGKTLAGDDFTFDEGNFYLNQNVSIVVPTGLAGGPCTLEVELCDCISCEDNPGQGRCVTIQIPVFYQRTAPAEPTSINTSSASTSRPDSNELHPAGAKP</sequence>
<evidence type="ECO:0000313" key="2">
    <source>
        <dbReference type="EMBL" id="TMQ71783.1"/>
    </source>
</evidence>
<proteinExistence type="predicted"/>
<dbReference type="EMBL" id="VBPA01000102">
    <property type="protein sequence ID" value="TMQ71783.1"/>
    <property type="molecule type" value="Genomic_DNA"/>
</dbReference>
<dbReference type="AlphaFoldDB" id="A0A538U7C0"/>
<reference evidence="2 3" key="1">
    <citation type="journal article" date="2019" name="Nat. Microbiol.">
        <title>Mediterranean grassland soil C-N compound turnover is dependent on rainfall and depth, and is mediated by genomically divergent microorganisms.</title>
        <authorList>
            <person name="Diamond S."/>
            <person name="Andeer P.F."/>
            <person name="Li Z."/>
            <person name="Crits-Christoph A."/>
            <person name="Burstein D."/>
            <person name="Anantharaman K."/>
            <person name="Lane K.R."/>
            <person name="Thomas B.C."/>
            <person name="Pan C."/>
            <person name="Northen T.R."/>
            <person name="Banfield J.F."/>
        </authorList>
    </citation>
    <scope>NUCLEOTIDE SEQUENCE [LARGE SCALE GENOMIC DNA]</scope>
    <source>
        <strain evidence="2">WS_10</strain>
    </source>
</reference>
<evidence type="ECO:0000313" key="3">
    <source>
        <dbReference type="Proteomes" id="UP000319836"/>
    </source>
</evidence>
<accession>A0A538U7C0</accession>
<dbReference type="Proteomes" id="UP000319836">
    <property type="component" value="Unassembled WGS sequence"/>
</dbReference>
<feature type="compositionally biased region" description="Polar residues" evidence="1">
    <location>
        <begin position="651"/>
        <end position="663"/>
    </location>
</feature>
<comment type="caution">
    <text evidence="2">The sequence shown here is derived from an EMBL/GenBank/DDBJ whole genome shotgun (WGS) entry which is preliminary data.</text>
</comment>